<keyword evidence="2" id="KW-1185">Reference proteome</keyword>
<comment type="caution">
    <text evidence="1">The sequence shown here is derived from an EMBL/GenBank/DDBJ whole genome shotgun (WGS) entry which is preliminary data.</text>
</comment>
<gene>
    <name evidence="1" type="ORF">L6164_007311</name>
</gene>
<evidence type="ECO:0000313" key="1">
    <source>
        <dbReference type="EMBL" id="KAI4346414.1"/>
    </source>
</evidence>
<organism evidence="1 2">
    <name type="scientific">Bauhinia variegata</name>
    <name type="common">Purple orchid tree</name>
    <name type="synonym">Phanera variegata</name>
    <dbReference type="NCBI Taxonomy" id="167791"/>
    <lineage>
        <taxon>Eukaryota</taxon>
        <taxon>Viridiplantae</taxon>
        <taxon>Streptophyta</taxon>
        <taxon>Embryophyta</taxon>
        <taxon>Tracheophyta</taxon>
        <taxon>Spermatophyta</taxon>
        <taxon>Magnoliopsida</taxon>
        <taxon>eudicotyledons</taxon>
        <taxon>Gunneridae</taxon>
        <taxon>Pentapetalae</taxon>
        <taxon>rosids</taxon>
        <taxon>fabids</taxon>
        <taxon>Fabales</taxon>
        <taxon>Fabaceae</taxon>
        <taxon>Cercidoideae</taxon>
        <taxon>Cercideae</taxon>
        <taxon>Bauhiniinae</taxon>
        <taxon>Bauhinia</taxon>
    </lineage>
</organism>
<reference evidence="1 2" key="1">
    <citation type="journal article" date="2022" name="DNA Res.">
        <title>Chromosomal-level genome assembly of the orchid tree Bauhinia variegata (Leguminosae; Cercidoideae) supports the allotetraploid origin hypothesis of Bauhinia.</title>
        <authorList>
            <person name="Zhong Y."/>
            <person name="Chen Y."/>
            <person name="Zheng D."/>
            <person name="Pang J."/>
            <person name="Liu Y."/>
            <person name="Luo S."/>
            <person name="Meng S."/>
            <person name="Qian L."/>
            <person name="Wei D."/>
            <person name="Dai S."/>
            <person name="Zhou R."/>
        </authorList>
    </citation>
    <scope>NUCLEOTIDE SEQUENCE [LARGE SCALE GENOMIC DNA]</scope>
    <source>
        <strain evidence="1">BV-YZ2020</strain>
    </source>
</reference>
<proteinExistence type="predicted"/>
<sequence>MNLFSGFFRVFLPNILQNLFGFFSRRYYSTETINSAPPPKLSQENNRRESNFPEPKTEDETGYHECSKCNKIESNCNQQEAESNNNSSETVKKYENFGIEEEESLKLVFKFQYQTWKYSEELNENNGESYDFVNPDMVISSTSKYEFVSGKSFRHFLEEPEVPNFSVKEVYISSIDEPLQNKGVNDSGLLAKRDFKEAEETSENSKEKVEYIPSSEQPCSKNVGMENSNDKMMDKEASASAVDNFLSEDDFTGSGSESDLEFENLEVGYEAEDFDDEEDRDVIKDLARIQESQKKNSDESAALDFSEDSSHLETLWEHQDLIEQLKMELKKVRATGLPTILEDSESPRIMEDLKPWKIEEKFHHGNGINELPKFYRSYRERMRKFDILNYQKMYAIGYLKSKHPLQSFWSHKSSAPAITSLLSQSFGLRRRQKPESDPMKKFMRELYCDLETVYVGQLCLSWEFLQWEYEKALALWESQSHHHGSSPRYNEVAAEFQQFQVFLQRFIENEPFQGPRVENYIKNRCVMKNLLQVPIIREDSARDKRKLRKREMDNDATTSEMLVEMVEESIRTVWHFIRADKDASIITSLKGVRESQDPADSQLLLEIRAELHKKEKRLREVLRSGKCILNKLRKHKEDENENGSWTDQSLYFFSQVDIKLVWRVLNMTRITTDQLSWCRNKLNKINFVNQRRIPVESSFLLFPC</sequence>
<protein>
    <submittedName>
        <fullName evidence="1">Uncharacterized protein</fullName>
    </submittedName>
</protein>
<evidence type="ECO:0000313" key="2">
    <source>
        <dbReference type="Proteomes" id="UP000828941"/>
    </source>
</evidence>
<name>A0ACB9PEM2_BAUVA</name>
<dbReference type="Proteomes" id="UP000828941">
    <property type="component" value="Chromosome 4"/>
</dbReference>
<dbReference type="EMBL" id="CM039429">
    <property type="protein sequence ID" value="KAI4346414.1"/>
    <property type="molecule type" value="Genomic_DNA"/>
</dbReference>
<accession>A0ACB9PEM2</accession>